<protein>
    <submittedName>
        <fullName evidence="1">Genomic scaffold, ProqFM164S01</fullName>
    </submittedName>
</protein>
<evidence type="ECO:0000313" key="2">
    <source>
        <dbReference type="Proteomes" id="UP000030686"/>
    </source>
</evidence>
<sequence>MGLRHLLQVQSCAAALSMSVCTQAESKTNALSLLSSLIRTSYQLRAA</sequence>
<dbReference type="Proteomes" id="UP000030686">
    <property type="component" value="Unassembled WGS sequence"/>
</dbReference>
<dbReference type="EMBL" id="HG792015">
    <property type="protein sequence ID" value="CDM26730.1"/>
    <property type="molecule type" value="Genomic_DNA"/>
</dbReference>
<gene>
    <name evidence="1" type="ORF">PROQFM164_S01g000539</name>
</gene>
<evidence type="ECO:0000313" key="1">
    <source>
        <dbReference type="EMBL" id="CDM26730.1"/>
    </source>
</evidence>
<name>W6PS84_PENRF</name>
<proteinExistence type="predicted"/>
<keyword evidence="2" id="KW-1185">Reference proteome</keyword>
<organism evidence="1 2">
    <name type="scientific">Penicillium roqueforti (strain FM164)</name>
    <dbReference type="NCBI Taxonomy" id="1365484"/>
    <lineage>
        <taxon>Eukaryota</taxon>
        <taxon>Fungi</taxon>
        <taxon>Dikarya</taxon>
        <taxon>Ascomycota</taxon>
        <taxon>Pezizomycotina</taxon>
        <taxon>Eurotiomycetes</taxon>
        <taxon>Eurotiomycetidae</taxon>
        <taxon>Eurotiales</taxon>
        <taxon>Aspergillaceae</taxon>
        <taxon>Penicillium</taxon>
    </lineage>
</organism>
<reference evidence="1" key="1">
    <citation type="journal article" date="2014" name="Nat. Commun.">
        <title>Multiple recent horizontal transfers of a large genomic region in cheese making fungi.</title>
        <authorList>
            <person name="Cheeseman K."/>
            <person name="Ropars J."/>
            <person name="Renault P."/>
            <person name="Dupont J."/>
            <person name="Gouzy J."/>
            <person name="Branca A."/>
            <person name="Abraham A.L."/>
            <person name="Ceppi M."/>
            <person name="Conseiller E."/>
            <person name="Debuchy R."/>
            <person name="Malagnac F."/>
            <person name="Goarin A."/>
            <person name="Silar P."/>
            <person name="Lacoste S."/>
            <person name="Sallet E."/>
            <person name="Bensimon A."/>
            <person name="Giraud T."/>
            <person name="Brygoo Y."/>
        </authorList>
    </citation>
    <scope>NUCLEOTIDE SEQUENCE [LARGE SCALE GENOMIC DNA]</scope>
    <source>
        <strain evidence="1">FM164</strain>
    </source>
</reference>
<dbReference type="AlphaFoldDB" id="W6PS84"/>
<accession>W6PS84</accession>